<dbReference type="EMBL" id="LHPI01000001">
    <property type="protein sequence ID" value="KOO09085.1"/>
    <property type="molecule type" value="Genomic_DNA"/>
</dbReference>
<evidence type="ECO:0000313" key="5">
    <source>
        <dbReference type="Proteomes" id="UP000037530"/>
    </source>
</evidence>
<dbReference type="PANTHER" id="PTHR43344:SF13">
    <property type="entry name" value="PHOSPHATASE RV3661-RELATED"/>
    <property type="match status" value="1"/>
</dbReference>
<gene>
    <name evidence="4" type="ORF">AKJ31_01600</name>
</gene>
<keyword evidence="2 4" id="KW-0378">Hydrolase</keyword>
<evidence type="ECO:0000313" key="4">
    <source>
        <dbReference type="EMBL" id="KOO09085.1"/>
    </source>
</evidence>
<dbReference type="GO" id="GO:0016787">
    <property type="term" value="F:hydrolase activity"/>
    <property type="evidence" value="ECO:0007669"/>
    <property type="project" value="UniProtKB-KW"/>
</dbReference>
<dbReference type="Gene3D" id="1.20.1440.100">
    <property type="entry name" value="SG protein - dephosphorylation function"/>
    <property type="match status" value="1"/>
</dbReference>
<dbReference type="Proteomes" id="UP000037530">
    <property type="component" value="Unassembled WGS sequence"/>
</dbReference>
<accession>A0A0M0I443</accession>
<organism evidence="4 5">
    <name type="scientific">Vibrio hepatarius</name>
    <dbReference type="NCBI Taxonomy" id="171383"/>
    <lineage>
        <taxon>Bacteria</taxon>
        <taxon>Pseudomonadati</taxon>
        <taxon>Pseudomonadota</taxon>
        <taxon>Gammaproteobacteria</taxon>
        <taxon>Vibrionales</taxon>
        <taxon>Vibrionaceae</taxon>
        <taxon>Vibrio</taxon>
        <taxon>Vibrio oreintalis group</taxon>
    </lineage>
</organism>
<evidence type="ECO:0000256" key="2">
    <source>
        <dbReference type="ARBA" id="ARBA00022801"/>
    </source>
</evidence>
<dbReference type="NCBIfam" id="TIGR01488">
    <property type="entry name" value="HAD-SF-IB"/>
    <property type="match status" value="1"/>
</dbReference>
<dbReference type="InterPro" id="IPR050582">
    <property type="entry name" value="HAD-like_SerB"/>
</dbReference>
<dbReference type="RefSeq" id="WP_053407337.1">
    <property type="nucleotide sequence ID" value="NZ_DAIPHI010000011.1"/>
</dbReference>
<dbReference type="InterPro" id="IPR023214">
    <property type="entry name" value="HAD_sf"/>
</dbReference>
<evidence type="ECO:0000256" key="1">
    <source>
        <dbReference type="ARBA" id="ARBA00022723"/>
    </source>
</evidence>
<keyword evidence="1" id="KW-0479">Metal-binding</keyword>
<dbReference type="CDD" id="cd02612">
    <property type="entry name" value="HAD_PGPPase"/>
    <property type="match status" value="1"/>
</dbReference>
<dbReference type="Gene3D" id="3.40.50.1000">
    <property type="entry name" value="HAD superfamily/HAD-like"/>
    <property type="match status" value="1"/>
</dbReference>
<keyword evidence="5" id="KW-1185">Reference proteome</keyword>
<dbReference type="NCBIfam" id="TIGR01490">
    <property type="entry name" value="HAD-SF-IB-hyp1"/>
    <property type="match status" value="1"/>
</dbReference>
<proteinExistence type="predicted"/>
<evidence type="ECO:0000256" key="3">
    <source>
        <dbReference type="ARBA" id="ARBA00022842"/>
    </source>
</evidence>
<keyword evidence="3" id="KW-0460">Magnesium</keyword>
<dbReference type="Pfam" id="PF12710">
    <property type="entry name" value="HAD"/>
    <property type="match status" value="1"/>
</dbReference>
<dbReference type="OrthoDB" id="9784466at2"/>
<dbReference type="PATRIC" id="fig|171383.3.peg.330"/>
<comment type="caution">
    <text evidence="4">The sequence shown here is derived from an EMBL/GenBank/DDBJ whole genome shotgun (WGS) entry which is preliminary data.</text>
</comment>
<reference evidence="5" key="1">
    <citation type="submission" date="2015-08" db="EMBL/GenBank/DDBJ databases">
        <title>Vibrio galatheae sp. nov., a novel member of the Vibrionaceae family isolated from the Solomon Islands.</title>
        <authorList>
            <person name="Giubergia S."/>
            <person name="Machado H."/>
            <person name="Mateiu R.V."/>
            <person name="Gram L."/>
        </authorList>
    </citation>
    <scope>NUCLEOTIDE SEQUENCE [LARGE SCALE GENOMIC DNA]</scope>
    <source>
        <strain evidence="5">DSM 19134</strain>
    </source>
</reference>
<dbReference type="AlphaFoldDB" id="A0A0M0I443"/>
<sequence length="219" mass="24945">MSKPLYVFDMDETLINADCAMIWNAFLVEKGIATDPDFIEQDQRLMTLYSEGKMDMEDYLEFSIAPLTSIPKPQVKALVEECVVERILPKQFTQAKSLIEQLHHDQTEMVIISASVAFLVEAVGEKLGIQHALGIDLVEKDGCFTSEISGIPSYREGKVARLHQWLADQPQSYSEIHFFTDSINDLPLCEAADFAYLVNPCPQLKQYTDRPNWSLLEWH</sequence>
<dbReference type="GO" id="GO:0046872">
    <property type="term" value="F:metal ion binding"/>
    <property type="evidence" value="ECO:0007669"/>
    <property type="project" value="UniProtKB-KW"/>
</dbReference>
<dbReference type="InterPro" id="IPR036412">
    <property type="entry name" value="HAD-like_sf"/>
</dbReference>
<dbReference type="PANTHER" id="PTHR43344">
    <property type="entry name" value="PHOSPHOSERINE PHOSPHATASE"/>
    <property type="match status" value="1"/>
</dbReference>
<dbReference type="STRING" id="171383.AKJ31_01600"/>
<dbReference type="SUPFAM" id="SSF56784">
    <property type="entry name" value="HAD-like"/>
    <property type="match status" value="1"/>
</dbReference>
<protein>
    <submittedName>
        <fullName evidence="4">HAD family hydrolase</fullName>
    </submittedName>
</protein>
<name>A0A0M0I443_9VIBR</name>
<dbReference type="InterPro" id="IPR006385">
    <property type="entry name" value="HAD_hydro_SerB1"/>
</dbReference>